<dbReference type="CDD" id="cd04725">
    <property type="entry name" value="OMP_decarboxylase_like"/>
    <property type="match status" value="1"/>
</dbReference>
<dbReference type="InterPro" id="IPR013785">
    <property type="entry name" value="Aldolase_TIM"/>
</dbReference>
<evidence type="ECO:0000256" key="3">
    <source>
        <dbReference type="ARBA" id="ARBA00012321"/>
    </source>
</evidence>
<evidence type="ECO:0000256" key="7">
    <source>
        <dbReference type="ARBA" id="ARBA00023239"/>
    </source>
</evidence>
<dbReference type="InterPro" id="IPR014732">
    <property type="entry name" value="OMPdecase"/>
</dbReference>
<dbReference type="InterPro" id="IPR011060">
    <property type="entry name" value="RibuloseP-bd_barrel"/>
</dbReference>
<dbReference type="EC" id="4.1.1.23" evidence="3 11"/>
<dbReference type="GO" id="GO:0044205">
    <property type="term" value="P:'de novo' UMP biosynthetic process"/>
    <property type="evidence" value="ECO:0007669"/>
    <property type="project" value="InterPro"/>
</dbReference>
<feature type="active site" description="For OMPdecase activity" evidence="9">
    <location>
        <position position="65"/>
    </location>
</feature>
<evidence type="ECO:0000256" key="2">
    <source>
        <dbReference type="ARBA" id="ARBA00004861"/>
    </source>
</evidence>
<dbReference type="PANTHER" id="PTHR32119">
    <property type="entry name" value="OROTIDINE 5'-PHOSPHATE DECARBOXYLASE"/>
    <property type="match status" value="1"/>
</dbReference>
<comment type="pathway">
    <text evidence="2 11">Pyrimidine metabolism; UMP biosynthesis via de novo pathway; UMP from orotate: step 2/2.</text>
</comment>
<comment type="catalytic activity">
    <reaction evidence="8 11">
        <text>orotidine 5'-phosphate + H(+) = UMP + CO2</text>
        <dbReference type="Rhea" id="RHEA:11596"/>
        <dbReference type="ChEBI" id="CHEBI:15378"/>
        <dbReference type="ChEBI" id="CHEBI:16526"/>
        <dbReference type="ChEBI" id="CHEBI:57538"/>
        <dbReference type="ChEBI" id="CHEBI:57865"/>
        <dbReference type="EC" id="4.1.1.23"/>
    </reaction>
</comment>
<feature type="binding site" evidence="10">
    <location>
        <position position="38"/>
    </location>
    <ligand>
        <name>substrate</name>
    </ligand>
</feature>
<dbReference type="Pfam" id="PF00215">
    <property type="entry name" value="OMPdecase"/>
    <property type="match status" value="1"/>
</dbReference>
<comment type="caution">
    <text evidence="14">The sequence shown here is derived from an EMBL/GenBank/DDBJ whole genome shotgun (WGS) entry which is preliminary data.</text>
</comment>
<feature type="domain" description="Orotidine 5'-phosphate decarboxylase" evidence="13">
    <location>
        <begin position="10"/>
        <end position="238"/>
    </location>
</feature>
<dbReference type="SUPFAM" id="SSF51366">
    <property type="entry name" value="Ribulose-phoshate binding barrel"/>
    <property type="match status" value="1"/>
</dbReference>
<evidence type="ECO:0000256" key="10">
    <source>
        <dbReference type="PIRSR" id="PIRSR614732-2"/>
    </source>
</evidence>
<dbReference type="InterPro" id="IPR018089">
    <property type="entry name" value="OMPdecase_AS"/>
</dbReference>
<dbReference type="Proteomes" id="UP000782312">
    <property type="component" value="Unassembled WGS sequence"/>
</dbReference>
<feature type="binding site" evidence="10">
    <location>
        <position position="16"/>
    </location>
    <ligand>
        <name>substrate</name>
    </ligand>
</feature>
<evidence type="ECO:0000256" key="11">
    <source>
        <dbReference type="RuleBase" id="RU000512"/>
    </source>
</evidence>
<evidence type="ECO:0000256" key="5">
    <source>
        <dbReference type="ARBA" id="ARBA00022793"/>
    </source>
</evidence>
<sequence>MPLHLTPEERLILALDVDSGEEARSLVRELEGAVSFYKVGLELFAAAGPDFVKELVGSGKKVFLDLKWIDIPETVAKAVRVAARFGVTFATLDGNGDRKSMQAAVAARNAARGEGREIRLLCVTALTHLDDAACQHMYGRTVSQLVGERTEKALNDGLDGVISSGKEVSLIRGIADRHSRPEEFLIVTPGMRFPDSSKDDHQSRATHPETAVAEGASCIVVGRPIRGASDRKGEARRFIDAIRGGLAKRPIPA</sequence>
<feature type="active site" description="For OMPdecase activity" evidence="9">
    <location>
        <position position="70"/>
    </location>
</feature>
<gene>
    <name evidence="14" type="primary">pyrF</name>
    <name evidence="14" type="ORF">HYZ11_09535</name>
</gene>
<comment type="similarity">
    <text evidence="11">Belongs to the OMP decarboxylase family.</text>
</comment>
<feature type="region of interest" description="Disordered" evidence="12">
    <location>
        <begin position="190"/>
        <end position="210"/>
    </location>
</feature>
<dbReference type="NCBIfam" id="TIGR01740">
    <property type="entry name" value="pyrF"/>
    <property type="match status" value="1"/>
</dbReference>
<feature type="binding site" evidence="10">
    <location>
        <position position="222"/>
    </location>
    <ligand>
        <name>substrate</name>
    </ligand>
</feature>
<feature type="compositionally biased region" description="Basic and acidic residues" evidence="12">
    <location>
        <begin position="195"/>
        <end position="207"/>
    </location>
</feature>
<dbReference type="Gene3D" id="3.20.20.70">
    <property type="entry name" value="Aldolase class I"/>
    <property type="match status" value="1"/>
</dbReference>
<name>A0A932I0G8_UNCTE</name>
<feature type="binding site" evidence="10">
    <location>
        <position position="127"/>
    </location>
    <ligand>
        <name>substrate</name>
    </ligand>
</feature>
<dbReference type="GO" id="GO:0005829">
    <property type="term" value="C:cytosol"/>
    <property type="evidence" value="ECO:0007669"/>
    <property type="project" value="TreeGrafter"/>
</dbReference>
<organism evidence="14 15">
    <name type="scientific">Tectimicrobiota bacterium</name>
    <dbReference type="NCBI Taxonomy" id="2528274"/>
    <lineage>
        <taxon>Bacteria</taxon>
        <taxon>Pseudomonadati</taxon>
        <taxon>Nitrospinota/Tectimicrobiota group</taxon>
        <taxon>Candidatus Tectimicrobiota</taxon>
    </lineage>
</organism>
<evidence type="ECO:0000313" key="15">
    <source>
        <dbReference type="Proteomes" id="UP000782312"/>
    </source>
</evidence>
<feature type="active site" description="For OMPdecase activity" evidence="9">
    <location>
        <position position="67"/>
    </location>
</feature>
<evidence type="ECO:0000256" key="9">
    <source>
        <dbReference type="PIRSR" id="PIRSR614732-1"/>
    </source>
</evidence>
<dbReference type="NCBIfam" id="NF001273">
    <property type="entry name" value="PRK00230.1"/>
    <property type="match status" value="1"/>
</dbReference>
<keyword evidence="7 11" id="KW-0456">Lyase</keyword>
<dbReference type="GO" id="GO:0006207">
    <property type="term" value="P:'de novo' pyrimidine nucleobase biosynthetic process"/>
    <property type="evidence" value="ECO:0007669"/>
    <property type="project" value="InterPro"/>
</dbReference>
<feature type="binding site" evidence="10">
    <location>
        <position position="192"/>
    </location>
    <ligand>
        <name>substrate</name>
    </ligand>
</feature>
<reference evidence="14" key="1">
    <citation type="submission" date="2020-07" db="EMBL/GenBank/DDBJ databases">
        <title>Huge and variable diversity of episymbiotic CPR bacteria and DPANN archaea in groundwater ecosystems.</title>
        <authorList>
            <person name="He C.Y."/>
            <person name="Keren R."/>
            <person name="Whittaker M."/>
            <person name="Farag I.F."/>
            <person name="Doudna J."/>
            <person name="Cate J.H.D."/>
            <person name="Banfield J.F."/>
        </authorList>
    </citation>
    <scope>NUCLEOTIDE SEQUENCE</scope>
    <source>
        <strain evidence="14">NC_groundwater_763_Ag_S-0.2um_68_21</strain>
    </source>
</reference>
<evidence type="ECO:0000313" key="14">
    <source>
        <dbReference type="EMBL" id="MBI3127833.1"/>
    </source>
</evidence>
<proteinExistence type="inferred from homology"/>
<evidence type="ECO:0000256" key="1">
    <source>
        <dbReference type="ARBA" id="ARBA00002356"/>
    </source>
</evidence>
<dbReference type="InterPro" id="IPR001754">
    <property type="entry name" value="OMPdeCOase_dom"/>
</dbReference>
<comment type="function">
    <text evidence="1">Catalyzes the decarboxylation of orotidine 5'-monophosphate (OMP) to uridine 5'-monophosphate (UMP).</text>
</comment>
<feature type="binding site" evidence="10">
    <location>
        <position position="223"/>
    </location>
    <ligand>
        <name>substrate</name>
    </ligand>
</feature>
<evidence type="ECO:0000256" key="4">
    <source>
        <dbReference type="ARBA" id="ARBA00021923"/>
    </source>
</evidence>
<feature type="binding site" evidence="10">
    <location>
        <position position="202"/>
    </location>
    <ligand>
        <name>substrate</name>
    </ligand>
</feature>
<evidence type="ECO:0000256" key="8">
    <source>
        <dbReference type="ARBA" id="ARBA00049157"/>
    </source>
</evidence>
<dbReference type="EMBL" id="JACPUR010000019">
    <property type="protein sequence ID" value="MBI3127833.1"/>
    <property type="molecule type" value="Genomic_DNA"/>
</dbReference>
<dbReference type="PROSITE" id="PS00156">
    <property type="entry name" value="OMPDECASE"/>
    <property type="match status" value="1"/>
</dbReference>
<evidence type="ECO:0000256" key="6">
    <source>
        <dbReference type="ARBA" id="ARBA00022975"/>
    </source>
</evidence>
<keyword evidence="5 11" id="KW-0210">Decarboxylase</keyword>
<dbReference type="AlphaFoldDB" id="A0A932I0G8"/>
<protein>
    <recommendedName>
        <fullName evidence="4 11">Orotidine 5'-phosphate decarboxylase</fullName>
        <ecNumber evidence="3 11">4.1.1.23</ecNumber>
    </recommendedName>
</protein>
<dbReference type="SMART" id="SM00934">
    <property type="entry name" value="OMPdecase"/>
    <property type="match status" value="1"/>
</dbReference>
<keyword evidence="6 11" id="KW-0665">Pyrimidine biosynthesis</keyword>
<dbReference type="PANTHER" id="PTHR32119:SF2">
    <property type="entry name" value="OROTIDINE 5'-PHOSPHATE DECARBOXYLASE"/>
    <property type="match status" value="1"/>
</dbReference>
<evidence type="ECO:0000259" key="13">
    <source>
        <dbReference type="SMART" id="SM00934"/>
    </source>
</evidence>
<accession>A0A932I0G8</accession>
<dbReference type="GO" id="GO:0004590">
    <property type="term" value="F:orotidine-5'-phosphate decarboxylase activity"/>
    <property type="evidence" value="ECO:0007669"/>
    <property type="project" value="UniProtKB-EC"/>
</dbReference>
<evidence type="ECO:0000256" key="12">
    <source>
        <dbReference type="SAM" id="MobiDB-lite"/>
    </source>
</evidence>